<dbReference type="Proteomes" id="UP001208017">
    <property type="component" value="Unassembled WGS sequence"/>
</dbReference>
<evidence type="ECO:0000313" key="1">
    <source>
        <dbReference type="EMBL" id="MCX7568724.1"/>
    </source>
</evidence>
<keyword evidence="2" id="KW-1185">Reference proteome</keyword>
<sequence>MTGGQKKNKQYDYRFTSVYEILREVYSEGAEGAFNKLIGTIASFMEVEDICFGLTKTRDEMAWDRKEVLERCTDNGFSNYITPFLTDDFKKFENCIRVLGFDLEILPQNIIVRPAINGVFQRSKDVSLLEIWLERNYRNSAVNYREALSSVLEGNPIACITACRNMLTGVYEQHIQPPNQHWHNGLFHILPEELVGTDTYSSILNAVQQSKKQGLQAGYKRFNVVYSLYSLLSHLGAHQAECIPMLKEKQVSNEDALLCLRMTEDVLIYTMNLLGKNT</sequence>
<comment type="caution">
    <text evidence="1">The sequence shown here is derived from an EMBL/GenBank/DDBJ whole genome shotgun (WGS) entry which is preliminary data.</text>
</comment>
<proteinExistence type="predicted"/>
<evidence type="ECO:0000313" key="2">
    <source>
        <dbReference type="Proteomes" id="UP001208017"/>
    </source>
</evidence>
<gene>
    <name evidence="1" type="ORF">OS242_01905</name>
</gene>
<protein>
    <recommendedName>
        <fullName evidence="3">Restriction endonuclease</fullName>
    </recommendedName>
</protein>
<name>A0ABT3WVM8_9BACL</name>
<organism evidence="1 2">
    <name type="scientific">Tumebacillus lacus</name>
    <dbReference type="NCBI Taxonomy" id="2995335"/>
    <lineage>
        <taxon>Bacteria</taxon>
        <taxon>Bacillati</taxon>
        <taxon>Bacillota</taxon>
        <taxon>Bacilli</taxon>
        <taxon>Bacillales</taxon>
        <taxon>Alicyclobacillaceae</taxon>
        <taxon>Tumebacillus</taxon>
    </lineage>
</organism>
<dbReference type="RefSeq" id="WP_267149964.1">
    <property type="nucleotide sequence ID" value="NZ_JAPMLT010000001.1"/>
</dbReference>
<evidence type="ECO:0008006" key="3">
    <source>
        <dbReference type="Google" id="ProtNLM"/>
    </source>
</evidence>
<dbReference type="EMBL" id="JAPMLT010000001">
    <property type="protein sequence ID" value="MCX7568724.1"/>
    <property type="molecule type" value="Genomic_DNA"/>
</dbReference>
<reference evidence="1 2" key="1">
    <citation type="submission" date="2022-11" db="EMBL/GenBank/DDBJ databases">
        <title>Study of microbial diversity in lake waters.</title>
        <authorList>
            <person name="Zhang J."/>
        </authorList>
    </citation>
    <scope>NUCLEOTIDE SEQUENCE [LARGE SCALE GENOMIC DNA]</scope>
    <source>
        <strain evidence="1 2">DT12</strain>
    </source>
</reference>
<accession>A0ABT3WVM8</accession>